<protein>
    <recommendedName>
        <fullName evidence="12">GATA-type domain-containing protein</fullName>
    </recommendedName>
</protein>
<evidence type="ECO:0000256" key="6">
    <source>
        <dbReference type="PROSITE-ProRule" id="PRU00094"/>
    </source>
</evidence>
<dbReference type="SUPFAM" id="SSF55785">
    <property type="entry name" value="PYP-like sensor domain (PAS domain)"/>
    <property type="match status" value="1"/>
</dbReference>
<dbReference type="EMBL" id="JH711575">
    <property type="protein sequence ID" value="EIW83978.1"/>
    <property type="molecule type" value="Genomic_DNA"/>
</dbReference>
<keyword evidence="2 6" id="KW-0863">Zinc-finger</keyword>
<keyword evidence="4" id="KW-0805">Transcription regulation</keyword>
<evidence type="ECO:0000256" key="3">
    <source>
        <dbReference type="ARBA" id="ARBA00022833"/>
    </source>
</evidence>
<evidence type="ECO:0000256" key="7">
    <source>
        <dbReference type="SAM" id="MobiDB-lite"/>
    </source>
</evidence>
<evidence type="ECO:0000256" key="1">
    <source>
        <dbReference type="ARBA" id="ARBA00022723"/>
    </source>
</evidence>
<gene>
    <name evidence="10" type="ORF">CONPUDRAFT_163228</name>
</gene>
<dbReference type="RefSeq" id="XP_007765816.1">
    <property type="nucleotide sequence ID" value="XM_007767626.1"/>
</dbReference>
<dbReference type="Gene3D" id="3.30.50.10">
    <property type="entry name" value="Erythroid Transcription Factor GATA-1, subunit A"/>
    <property type="match status" value="1"/>
</dbReference>
<name>A0A5M3MXX4_CONPW</name>
<dbReference type="OMA" id="VGQTRCY"/>
<keyword evidence="11" id="KW-1185">Reference proteome</keyword>
<dbReference type="PROSITE" id="PS50112">
    <property type="entry name" value="PAS"/>
    <property type="match status" value="1"/>
</dbReference>
<proteinExistence type="predicted"/>
<dbReference type="InterPro" id="IPR000679">
    <property type="entry name" value="Znf_GATA"/>
</dbReference>
<evidence type="ECO:0000259" key="8">
    <source>
        <dbReference type="PROSITE" id="PS50112"/>
    </source>
</evidence>
<dbReference type="Pfam" id="PF08448">
    <property type="entry name" value="PAS_4"/>
    <property type="match status" value="1"/>
</dbReference>
<dbReference type="PANTHER" id="PTHR47172">
    <property type="entry name" value="OS01G0976800 PROTEIN"/>
    <property type="match status" value="1"/>
</dbReference>
<dbReference type="PANTHER" id="PTHR47172:SF24">
    <property type="entry name" value="GATA ZINC FINGER DOMAIN-CONTAINING PROTEIN 14-RELATED"/>
    <property type="match status" value="1"/>
</dbReference>
<accession>A0A5M3MXX4</accession>
<evidence type="ECO:0000256" key="2">
    <source>
        <dbReference type="ARBA" id="ARBA00022771"/>
    </source>
</evidence>
<dbReference type="InterPro" id="IPR035965">
    <property type="entry name" value="PAS-like_dom_sf"/>
</dbReference>
<feature type="compositionally biased region" description="Low complexity" evidence="7">
    <location>
        <begin position="563"/>
        <end position="578"/>
    </location>
</feature>
<feature type="domain" description="PAS" evidence="8">
    <location>
        <begin position="38"/>
        <end position="85"/>
    </location>
</feature>
<dbReference type="InterPro" id="IPR013656">
    <property type="entry name" value="PAS_4"/>
</dbReference>
<evidence type="ECO:0000256" key="5">
    <source>
        <dbReference type="ARBA" id="ARBA00023163"/>
    </source>
</evidence>
<dbReference type="OrthoDB" id="2162994at2759"/>
<dbReference type="AlphaFoldDB" id="A0A5M3MXX4"/>
<dbReference type="CDD" id="cd00202">
    <property type="entry name" value="ZnF_GATA"/>
    <property type="match status" value="1"/>
</dbReference>
<dbReference type="GO" id="GO:0008270">
    <property type="term" value="F:zinc ion binding"/>
    <property type="evidence" value="ECO:0007669"/>
    <property type="project" value="UniProtKB-KW"/>
</dbReference>
<feature type="region of interest" description="Disordered" evidence="7">
    <location>
        <begin position="346"/>
        <end position="383"/>
    </location>
</feature>
<dbReference type="SUPFAM" id="SSF57716">
    <property type="entry name" value="Glucocorticoid receptor-like (DNA-binding domain)"/>
    <property type="match status" value="1"/>
</dbReference>
<feature type="compositionally biased region" description="Polar residues" evidence="7">
    <location>
        <begin position="346"/>
        <end position="380"/>
    </location>
</feature>
<dbReference type="PROSITE" id="PS50114">
    <property type="entry name" value="GATA_ZN_FINGER_2"/>
    <property type="match status" value="1"/>
</dbReference>
<keyword evidence="3" id="KW-0862">Zinc</keyword>
<keyword evidence="5" id="KW-0804">Transcription</keyword>
<comment type="caution">
    <text evidence="10">The sequence shown here is derived from an EMBL/GenBank/DDBJ whole genome shotgun (WGS) entry which is preliminary data.</text>
</comment>
<dbReference type="SMART" id="SM00401">
    <property type="entry name" value="ZnF_GATA"/>
    <property type="match status" value="1"/>
</dbReference>
<dbReference type="Gene3D" id="3.30.450.20">
    <property type="entry name" value="PAS domain"/>
    <property type="match status" value="1"/>
</dbReference>
<dbReference type="GO" id="GO:0006355">
    <property type="term" value="P:regulation of DNA-templated transcription"/>
    <property type="evidence" value="ECO:0007669"/>
    <property type="project" value="InterPro"/>
</dbReference>
<keyword evidence="1" id="KW-0479">Metal-binding</keyword>
<evidence type="ECO:0000313" key="11">
    <source>
        <dbReference type="Proteomes" id="UP000053558"/>
    </source>
</evidence>
<dbReference type="CDD" id="cd00130">
    <property type="entry name" value="PAS"/>
    <property type="match status" value="1"/>
</dbReference>
<feature type="region of interest" description="Disordered" evidence="7">
    <location>
        <begin position="506"/>
        <end position="711"/>
    </location>
</feature>
<sequence length="711" mass="77826">MPGPPAPAPMYAAGQTPPPLPKVGETRCYWTLLTTDLRIIYADPVLASHLAEQADALIGREVLEYVHHEERASARADLRRALEDNGSITRVRFCRLSRVRRELGYRGPPPAWSQAVKIVLDADYMAVDIVTSWAAEGLVLCFIHAAIDLGDDDNNERRKTPWTNWCGTPYMALEQINLLYHRLQQHLPRPRTNPSRVFQILSSQPGNNLMLTWPPEPFSDAVSRESERDFSRRVDMVQPSIHNNAKTSCTRRWRLCEPMPGIPGMVDSVFTLHGSIMFACHAIEMPGRASTSYNSALYRHPETLRPSNQYQHEIAANQYGITHIASPAPPSTSRYVTYVPNSAPSQYSTDSWYTQNETPSSSLAQYSRYTPGSPSQSTSLGALAASAPKEPNYFPALDAPAYPPFDGSSRDSPMGHRPTSPEYARPHQSVDDISQTAGPDDTPVPPTRRRVSPGSGREPSVRMNNRPVGVLQCTSCKATQSPEWRKGPSGKKELCNACGLRFARSRAKKEGTAPTGQRKKKERALSAMSSSNVGRAGSLPPASDPIPVPSPSHGMRHNGYDTPSSFPSVSSVGSFSGSDMHVRNGSAGMESDVRQASSLGGPGVDAVQYPQGPGGYQRSHGRGDHRLQHAPPDPNSFYPGSPLSNAHRSSYEEFPMSGSRPNLYHPYMPSHSPMNHSPLTNVVTPASFERDRTADASRSSSKFGRPAAAAR</sequence>
<feature type="compositionally biased region" description="Polar residues" evidence="7">
    <location>
        <begin position="672"/>
        <end position="684"/>
    </location>
</feature>
<evidence type="ECO:0000259" key="9">
    <source>
        <dbReference type="PROSITE" id="PS50114"/>
    </source>
</evidence>
<evidence type="ECO:0000313" key="10">
    <source>
        <dbReference type="EMBL" id="EIW83978.1"/>
    </source>
</evidence>
<dbReference type="PROSITE" id="PS00344">
    <property type="entry name" value="GATA_ZN_FINGER_1"/>
    <property type="match status" value="1"/>
</dbReference>
<dbReference type="InterPro" id="IPR000014">
    <property type="entry name" value="PAS"/>
</dbReference>
<dbReference type="KEGG" id="cput:CONPUDRAFT_163228"/>
<reference evidence="11" key="1">
    <citation type="journal article" date="2012" name="Science">
        <title>The Paleozoic origin of enzymatic lignin decomposition reconstructed from 31 fungal genomes.</title>
        <authorList>
            <person name="Floudas D."/>
            <person name="Binder M."/>
            <person name="Riley R."/>
            <person name="Barry K."/>
            <person name="Blanchette R.A."/>
            <person name="Henrissat B."/>
            <person name="Martinez A.T."/>
            <person name="Otillar R."/>
            <person name="Spatafora J.W."/>
            <person name="Yadav J.S."/>
            <person name="Aerts A."/>
            <person name="Benoit I."/>
            <person name="Boyd A."/>
            <person name="Carlson A."/>
            <person name="Copeland A."/>
            <person name="Coutinho P.M."/>
            <person name="de Vries R.P."/>
            <person name="Ferreira P."/>
            <person name="Findley K."/>
            <person name="Foster B."/>
            <person name="Gaskell J."/>
            <person name="Glotzer D."/>
            <person name="Gorecki P."/>
            <person name="Heitman J."/>
            <person name="Hesse C."/>
            <person name="Hori C."/>
            <person name="Igarashi K."/>
            <person name="Jurgens J.A."/>
            <person name="Kallen N."/>
            <person name="Kersten P."/>
            <person name="Kohler A."/>
            <person name="Kuees U."/>
            <person name="Kumar T.K.A."/>
            <person name="Kuo A."/>
            <person name="LaButti K."/>
            <person name="Larrondo L.F."/>
            <person name="Lindquist E."/>
            <person name="Ling A."/>
            <person name="Lombard V."/>
            <person name="Lucas S."/>
            <person name="Lundell T."/>
            <person name="Martin R."/>
            <person name="McLaughlin D.J."/>
            <person name="Morgenstern I."/>
            <person name="Morin E."/>
            <person name="Murat C."/>
            <person name="Nagy L.G."/>
            <person name="Nolan M."/>
            <person name="Ohm R.A."/>
            <person name="Patyshakuliyeva A."/>
            <person name="Rokas A."/>
            <person name="Ruiz-Duenas F.J."/>
            <person name="Sabat G."/>
            <person name="Salamov A."/>
            <person name="Samejima M."/>
            <person name="Schmutz J."/>
            <person name="Slot J.C."/>
            <person name="St John F."/>
            <person name="Stenlid J."/>
            <person name="Sun H."/>
            <person name="Sun S."/>
            <person name="Syed K."/>
            <person name="Tsang A."/>
            <person name="Wiebenga A."/>
            <person name="Young D."/>
            <person name="Pisabarro A."/>
            <person name="Eastwood D.C."/>
            <person name="Martin F."/>
            <person name="Cullen D."/>
            <person name="Grigoriev I.V."/>
            <person name="Hibbett D.S."/>
        </authorList>
    </citation>
    <scope>NUCLEOTIDE SEQUENCE [LARGE SCALE GENOMIC DNA]</scope>
    <source>
        <strain evidence="11">RWD-64-598 SS2</strain>
    </source>
</reference>
<dbReference type="Pfam" id="PF00320">
    <property type="entry name" value="GATA"/>
    <property type="match status" value="1"/>
</dbReference>
<organism evidence="10 11">
    <name type="scientific">Coniophora puteana (strain RWD-64-598)</name>
    <name type="common">Brown rot fungus</name>
    <dbReference type="NCBI Taxonomy" id="741705"/>
    <lineage>
        <taxon>Eukaryota</taxon>
        <taxon>Fungi</taxon>
        <taxon>Dikarya</taxon>
        <taxon>Basidiomycota</taxon>
        <taxon>Agaricomycotina</taxon>
        <taxon>Agaricomycetes</taxon>
        <taxon>Agaricomycetidae</taxon>
        <taxon>Boletales</taxon>
        <taxon>Coniophorineae</taxon>
        <taxon>Coniophoraceae</taxon>
        <taxon>Coniophora</taxon>
    </lineage>
</organism>
<evidence type="ECO:0008006" key="12">
    <source>
        <dbReference type="Google" id="ProtNLM"/>
    </source>
</evidence>
<evidence type="ECO:0000256" key="4">
    <source>
        <dbReference type="ARBA" id="ARBA00023015"/>
    </source>
</evidence>
<dbReference type="Proteomes" id="UP000053558">
    <property type="component" value="Unassembled WGS sequence"/>
</dbReference>
<feature type="region of interest" description="Disordered" evidence="7">
    <location>
        <begin position="395"/>
        <end position="464"/>
    </location>
</feature>
<feature type="domain" description="GATA-type" evidence="9">
    <location>
        <begin position="471"/>
        <end position="523"/>
    </location>
</feature>
<dbReference type="GeneID" id="19204885"/>
<dbReference type="InterPro" id="IPR013088">
    <property type="entry name" value="Znf_NHR/GATA"/>
</dbReference>
<dbReference type="GO" id="GO:0043565">
    <property type="term" value="F:sequence-specific DNA binding"/>
    <property type="evidence" value="ECO:0007669"/>
    <property type="project" value="InterPro"/>
</dbReference>